<evidence type="ECO:0008006" key="3">
    <source>
        <dbReference type="Google" id="ProtNLM"/>
    </source>
</evidence>
<sequence>MLEEVWWIINAIPSPWGFDNKILFNIYLDASADDYECPTVVTNDSHKSCGQSRFGCWTCTVVKEDKSMSALIQNGVTWMKPLLNFRNRLVDGRNISDNRSETRRNGQIAIDENGHKMGNYTLEYRINLLKELFTIQKEVQKERPSIKLITSQELTAIQMIWYRDGNFTTTVNSVYNEVYGYNLSNNDVPLQERILLEKSCKTPSHYELIQELIALQKNKNLLVKKTGLQNDLENRLETFIKT</sequence>
<reference evidence="1" key="1">
    <citation type="submission" date="2023-10" db="EMBL/GenBank/DDBJ databases">
        <title>Characterization and whole genome sequencing of a novel strain of Bergeyella porcorum QD2021 isolated from pig.</title>
        <authorList>
            <person name="Liu G."/>
            <person name="Chen C."/>
            <person name="Han X."/>
        </authorList>
    </citation>
    <scope>NUCLEOTIDE SEQUENCE</scope>
    <source>
        <strain evidence="1">QD2021</strain>
    </source>
</reference>
<accession>A0AAU0EZL2</accession>
<dbReference type="KEGG" id="bpor:BPO_1212"/>
<proteinExistence type="predicted"/>
<dbReference type="EMBL" id="CP136426">
    <property type="protein sequence ID" value="WOC51859.1"/>
    <property type="molecule type" value="Genomic_DNA"/>
</dbReference>
<protein>
    <recommendedName>
        <fullName evidence="3">DNA phosphorothioation system sulfurtransferase DndC</fullName>
    </recommendedName>
</protein>
<evidence type="ECO:0000313" key="1">
    <source>
        <dbReference type="EMBL" id="WOC51859.1"/>
    </source>
</evidence>
<evidence type="ECO:0000313" key="2">
    <source>
        <dbReference type="Proteomes" id="UP001432059"/>
    </source>
</evidence>
<organism evidence="1 2">
    <name type="scientific">Bergeyella porcorum</name>
    <dbReference type="NCBI Taxonomy" id="1735111"/>
    <lineage>
        <taxon>Bacteria</taxon>
        <taxon>Pseudomonadati</taxon>
        <taxon>Bacteroidota</taxon>
        <taxon>Flavobacteriia</taxon>
        <taxon>Flavobacteriales</taxon>
        <taxon>Weeksellaceae</taxon>
        <taxon>Bergeyella</taxon>
    </lineage>
</organism>
<dbReference type="AlphaFoldDB" id="A0AAU0EZL2"/>
<name>A0AAU0EZL2_9FLAO</name>
<gene>
    <name evidence="1" type="ORF">BPO_1212</name>
</gene>
<dbReference type="Proteomes" id="UP001432059">
    <property type="component" value="Chromosome"/>
</dbReference>
<keyword evidence="2" id="KW-1185">Reference proteome</keyword>